<protein>
    <submittedName>
        <fullName evidence="3">Uncharacterized protein</fullName>
    </submittedName>
</protein>
<sequence length="88" mass="10048">MATARPTRMCLLFLFIILALYPESVRSRGTPGALKEGPHFKIMSIARHMKLESRHMDETMADYTQPGPNNSHSPKHPRSYTSHETRNP</sequence>
<dbReference type="AlphaFoldDB" id="A0A8T2VAY1"/>
<feature type="signal peptide" evidence="2">
    <location>
        <begin position="1"/>
        <end position="27"/>
    </location>
</feature>
<name>A0A8T2VAY1_CERRI</name>
<proteinExistence type="predicted"/>
<accession>A0A8T2VAY1</accession>
<evidence type="ECO:0000313" key="3">
    <source>
        <dbReference type="EMBL" id="KAH7443116.1"/>
    </source>
</evidence>
<dbReference type="Proteomes" id="UP000825935">
    <property type="component" value="Chromosome 2"/>
</dbReference>
<comment type="caution">
    <text evidence="3">The sequence shown here is derived from an EMBL/GenBank/DDBJ whole genome shotgun (WGS) entry which is preliminary data.</text>
</comment>
<evidence type="ECO:0000313" key="4">
    <source>
        <dbReference type="Proteomes" id="UP000825935"/>
    </source>
</evidence>
<evidence type="ECO:0000256" key="1">
    <source>
        <dbReference type="SAM" id="MobiDB-lite"/>
    </source>
</evidence>
<keyword evidence="2" id="KW-0732">Signal</keyword>
<dbReference type="EMBL" id="CM035407">
    <property type="protein sequence ID" value="KAH7443116.1"/>
    <property type="molecule type" value="Genomic_DNA"/>
</dbReference>
<reference evidence="3" key="1">
    <citation type="submission" date="2021-08" db="EMBL/GenBank/DDBJ databases">
        <title>WGS assembly of Ceratopteris richardii.</title>
        <authorList>
            <person name="Marchant D.B."/>
            <person name="Chen G."/>
            <person name="Jenkins J."/>
            <person name="Shu S."/>
            <person name="Leebens-Mack J."/>
            <person name="Grimwood J."/>
            <person name="Schmutz J."/>
            <person name="Soltis P."/>
            <person name="Soltis D."/>
            <person name="Chen Z.-H."/>
        </authorList>
    </citation>
    <scope>NUCLEOTIDE SEQUENCE</scope>
    <source>
        <strain evidence="3">Whitten #5841</strain>
        <tissue evidence="3">Leaf</tissue>
    </source>
</reference>
<organism evidence="3 4">
    <name type="scientific">Ceratopteris richardii</name>
    <name type="common">Triangle waterfern</name>
    <dbReference type="NCBI Taxonomy" id="49495"/>
    <lineage>
        <taxon>Eukaryota</taxon>
        <taxon>Viridiplantae</taxon>
        <taxon>Streptophyta</taxon>
        <taxon>Embryophyta</taxon>
        <taxon>Tracheophyta</taxon>
        <taxon>Polypodiopsida</taxon>
        <taxon>Polypodiidae</taxon>
        <taxon>Polypodiales</taxon>
        <taxon>Pteridineae</taxon>
        <taxon>Pteridaceae</taxon>
        <taxon>Parkerioideae</taxon>
        <taxon>Ceratopteris</taxon>
    </lineage>
</organism>
<evidence type="ECO:0000256" key="2">
    <source>
        <dbReference type="SAM" id="SignalP"/>
    </source>
</evidence>
<feature type="chain" id="PRO_5035933718" evidence="2">
    <location>
        <begin position="28"/>
        <end position="88"/>
    </location>
</feature>
<feature type="region of interest" description="Disordered" evidence="1">
    <location>
        <begin position="54"/>
        <end position="88"/>
    </location>
</feature>
<gene>
    <name evidence="3" type="ORF">KP509_02G020200</name>
</gene>
<keyword evidence="4" id="KW-1185">Reference proteome</keyword>